<dbReference type="KEGG" id="pgs:CPT03_06150"/>
<dbReference type="Gene3D" id="3.40.50.1460">
    <property type="match status" value="1"/>
</dbReference>
<dbReference type="Proteomes" id="UP000223749">
    <property type="component" value="Chromosome"/>
</dbReference>
<dbReference type="InterPro" id="IPR011600">
    <property type="entry name" value="Pept_C14_caspase"/>
</dbReference>
<dbReference type="RefSeq" id="WP_099438012.1">
    <property type="nucleotide sequence ID" value="NZ_CP024091.1"/>
</dbReference>
<dbReference type="GO" id="GO:0006508">
    <property type="term" value="P:proteolysis"/>
    <property type="evidence" value="ECO:0007669"/>
    <property type="project" value="InterPro"/>
</dbReference>
<feature type="domain" description="Peptidase C14 caspase" evidence="1">
    <location>
        <begin position="7"/>
        <end position="257"/>
    </location>
</feature>
<accession>A0A2D1U388</accession>
<keyword evidence="3" id="KW-1185">Reference proteome</keyword>
<evidence type="ECO:0000313" key="3">
    <source>
        <dbReference type="Proteomes" id="UP000223749"/>
    </source>
</evidence>
<protein>
    <recommendedName>
        <fullName evidence="1">Peptidase C14 caspase domain-containing protein</fullName>
    </recommendedName>
</protein>
<name>A0A2D1U388_9SPHI</name>
<sequence>MANDLDFAVVIGVEYYQQNTPLGGPHSDTEKFMDWLLDPNGGGLPRDATDPKSSPNVLKLLSTPTYTPRKDDLDLWLDEKMNGIVKGNQGARRFYFYFSGHGIGVTQKNSALLFPLWTRTNRNYALSSEKYLDELLKKGIFKEIYFFMDCCRNRIAGVEGLAPTWSSPLPASGAVDYLLYYATEFDTAAFEKPVIGQEEGLNNGLPRGLFTEVLINGLRGAAAGRNGKLSIGNLLSYVKLKLPELASAHNETQIPKAMLSLDPDHEICGPFQKKIAVTITFKVPGGKVILEDADLEVVLEEDTAVGFWNLNLSRGQYFLRAEGQQEGMKIFVDGITNQYVYG</sequence>
<reference evidence="2 3" key="1">
    <citation type="submission" date="2017-10" db="EMBL/GenBank/DDBJ databases">
        <title>Whole genome of Pedobacter ginsengisoli T01R-27 isolated from tomato rhizosphere.</title>
        <authorList>
            <person name="Weon H.-Y."/>
            <person name="Lee S.A."/>
            <person name="Sang M.K."/>
            <person name="Song J."/>
        </authorList>
    </citation>
    <scope>NUCLEOTIDE SEQUENCE [LARGE SCALE GENOMIC DNA]</scope>
    <source>
        <strain evidence="2 3">T01R-27</strain>
    </source>
</reference>
<dbReference type="GO" id="GO:0004197">
    <property type="term" value="F:cysteine-type endopeptidase activity"/>
    <property type="evidence" value="ECO:0007669"/>
    <property type="project" value="InterPro"/>
</dbReference>
<dbReference type="EMBL" id="CP024091">
    <property type="protein sequence ID" value="ATP56070.1"/>
    <property type="molecule type" value="Genomic_DNA"/>
</dbReference>
<proteinExistence type="predicted"/>
<organism evidence="2 3">
    <name type="scientific">Pedobacter ginsengisoli</name>
    <dbReference type="NCBI Taxonomy" id="363852"/>
    <lineage>
        <taxon>Bacteria</taxon>
        <taxon>Pseudomonadati</taxon>
        <taxon>Bacteroidota</taxon>
        <taxon>Sphingobacteriia</taxon>
        <taxon>Sphingobacteriales</taxon>
        <taxon>Sphingobacteriaceae</taxon>
        <taxon>Pedobacter</taxon>
    </lineage>
</organism>
<evidence type="ECO:0000313" key="2">
    <source>
        <dbReference type="EMBL" id="ATP56070.1"/>
    </source>
</evidence>
<gene>
    <name evidence="2" type="ORF">CPT03_06150</name>
</gene>
<dbReference type="AlphaFoldDB" id="A0A2D1U388"/>
<dbReference type="Pfam" id="PF00656">
    <property type="entry name" value="Peptidase_C14"/>
    <property type="match status" value="1"/>
</dbReference>
<evidence type="ECO:0000259" key="1">
    <source>
        <dbReference type="Pfam" id="PF00656"/>
    </source>
</evidence>
<dbReference type="OrthoDB" id="8447555at2"/>